<dbReference type="VEuPathDB" id="TriTrypDB:LpyrH10_06_3240"/>
<evidence type="ECO:0000313" key="3">
    <source>
        <dbReference type="Proteomes" id="UP000037923"/>
    </source>
</evidence>
<comment type="caution">
    <text evidence="2">The sequence shown here is derived from an EMBL/GenBank/DDBJ whole genome shotgun (WGS) entry which is preliminary data.</text>
</comment>
<keyword evidence="3" id="KW-1185">Reference proteome</keyword>
<dbReference type="EMBL" id="LGTL01000006">
    <property type="protein sequence ID" value="KPA81627.1"/>
    <property type="molecule type" value="Genomic_DNA"/>
</dbReference>
<dbReference type="GeneID" id="26904245"/>
<gene>
    <name evidence="2" type="ORF">ABB37_03954</name>
</gene>
<evidence type="ECO:0000256" key="1">
    <source>
        <dbReference type="SAM" id="MobiDB-lite"/>
    </source>
</evidence>
<proteinExistence type="predicted"/>
<feature type="region of interest" description="Disordered" evidence="1">
    <location>
        <begin position="1"/>
        <end position="21"/>
    </location>
</feature>
<name>A0A0M9G3R0_LEPPY</name>
<organism evidence="2 3">
    <name type="scientific">Leptomonas pyrrhocoris</name>
    <name type="common">Firebug parasite</name>
    <dbReference type="NCBI Taxonomy" id="157538"/>
    <lineage>
        <taxon>Eukaryota</taxon>
        <taxon>Discoba</taxon>
        <taxon>Euglenozoa</taxon>
        <taxon>Kinetoplastea</taxon>
        <taxon>Metakinetoplastina</taxon>
        <taxon>Trypanosomatida</taxon>
        <taxon>Trypanosomatidae</taxon>
        <taxon>Leishmaniinae</taxon>
        <taxon>Leptomonas</taxon>
    </lineage>
</organism>
<sequence length="58" mass="6674">MAPTFADDMISTSTTLPRSSPSPYLWDLQNQSSHTTFEFFLFHPPTPVVSHHDRDPWV</sequence>
<evidence type="ECO:0000313" key="2">
    <source>
        <dbReference type="EMBL" id="KPA81627.1"/>
    </source>
</evidence>
<dbReference type="Proteomes" id="UP000037923">
    <property type="component" value="Unassembled WGS sequence"/>
</dbReference>
<accession>A0A0M9G3R0</accession>
<protein>
    <submittedName>
        <fullName evidence="2">Uncharacterized protein</fullName>
    </submittedName>
</protein>
<reference evidence="2 3" key="1">
    <citation type="submission" date="2015-07" db="EMBL/GenBank/DDBJ databases">
        <title>High-quality genome of monoxenous trypanosomatid Leptomonas pyrrhocoris.</title>
        <authorList>
            <person name="Flegontov P."/>
            <person name="Butenko A."/>
            <person name="Firsov S."/>
            <person name="Vlcek C."/>
            <person name="Logacheva M.D."/>
            <person name="Field M."/>
            <person name="Filatov D."/>
            <person name="Flegontova O."/>
            <person name="Gerasimov E."/>
            <person name="Jackson A.P."/>
            <person name="Kelly S."/>
            <person name="Opperdoes F."/>
            <person name="O'Reilly A."/>
            <person name="Votypka J."/>
            <person name="Yurchenko V."/>
            <person name="Lukes J."/>
        </authorList>
    </citation>
    <scope>NUCLEOTIDE SEQUENCE [LARGE SCALE GENOMIC DNA]</scope>
    <source>
        <strain evidence="2">H10</strain>
    </source>
</reference>
<dbReference type="AlphaFoldDB" id="A0A0M9G3R0"/>
<dbReference type="RefSeq" id="XP_015660066.1">
    <property type="nucleotide sequence ID" value="XM_015801446.1"/>
</dbReference>
<feature type="compositionally biased region" description="Low complexity" evidence="1">
    <location>
        <begin position="11"/>
        <end position="21"/>
    </location>
</feature>